<dbReference type="Proteomes" id="UP000235672">
    <property type="component" value="Unassembled WGS sequence"/>
</dbReference>
<protein>
    <recommendedName>
        <fullName evidence="9">GPI-anchored cell wall organization protein Ecm33</fullName>
    </recommendedName>
</protein>
<evidence type="ECO:0000256" key="3">
    <source>
        <dbReference type="ARBA" id="ARBA00022525"/>
    </source>
</evidence>
<gene>
    <name evidence="7" type="ORF">NA56DRAFT_652734</name>
</gene>
<keyword evidence="2" id="KW-0134">Cell wall</keyword>
<feature type="chain" id="PRO_5014382716" description="GPI-anchored cell wall organization protein Ecm33" evidence="6">
    <location>
        <begin position="21"/>
        <end position="417"/>
    </location>
</feature>
<dbReference type="InterPro" id="IPR036941">
    <property type="entry name" value="Rcpt_L-dom_sf"/>
</dbReference>
<dbReference type="PANTHER" id="PTHR31018">
    <property type="entry name" value="SPORULATION-SPECIFIC PROTEIN-RELATED"/>
    <property type="match status" value="1"/>
</dbReference>
<evidence type="ECO:0000256" key="4">
    <source>
        <dbReference type="ARBA" id="ARBA00022729"/>
    </source>
</evidence>
<evidence type="ECO:0000313" key="8">
    <source>
        <dbReference type="Proteomes" id="UP000235672"/>
    </source>
</evidence>
<dbReference type="InterPro" id="IPR051648">
    <property type="entry name" value="CWI-Assembly_Regulator"/>
</dbReference>
<dbReference type="PANTHER" id="PTHR31018:SF3">
    <property type="entry name" value="RECEPTOR PROTEIN-TYROSINE KINASE"/>
    <property type="match status" value="1"/>
</dbReference>
<dbReference type="EMBL" id="KZ613566">
    <property type="protein sequence ID" value="PMD12107.1"/>
    <property type="molecule type" value="Genomic_DNA"/>
</dbReference>
<proteinExistence type="predicted"/>
<keyword evidence="3" id="KW-0964">Secreted</keyword>
<comment type="subcellular location">
    <subcellularLocation>
        <location evidence="1">Secreted</location>
        <location evidence="1">Cell wall</location>
    </subcellularLocation>
</comment>
<keyword evidence="4 6" id="KW-0732">Signal</keyword>
<keyword evidence="8" id="KW-1185">Reference proteome</keyword>
<keyword evidence="5" id="KW-0325">Glycoprotein</keyword>
<accession>A0A2J6PDJ6</accession>
<reference evidence="7 8" key="1">
    <citation type="submission" date="2016-05" db="EMBL/GenBank/DDBJ databases">
        <title>A degradative enzymes factory behind the ericoid mycorrhizal symbiosis.</title>
        <authorList>
            <consortium name="DOE Joint Genome Institute"/>
            <person name="Martino E."/>
            <person name="Morin E."/>
            <person name="Grelet G."/>
            <person name="Kuo A."/>
            <person name="Kohler A."/>
            <person name="Daghino S."/>
            <person name="Barry K."/>
            <person name="Choi C."/>
            <person name="Cichocki N."/>
            <person name="Clum A."/>
            <person name="Copeland A."/>
            <person name="Hainaut M."/>
            <person name="Haridas S."/>
            <person name="Labutti K."/>
            <person name="Lindquist E."/>
            <person name="Lipzen A."/>
            <person name="Khouja H.-R."/>
            <person name="Murat C."/>
            <person name="Ohm R."/>
            <person name="Olson A."/>
            <person name="Spatafora J."/>
            <person name="Veneault-Fourrey C."/>
            <person name="Henrissat B."/>
            <person name="Grigoriev I."/>
            <person name="Martin F."/>
            <person name="Perotto S."/>
        </authorList>
    </citation>
    <scope>NUCLEOTIDE SEQUENCE [LARGE SCALE GENOMIC DNA]</scope>
    <source>
        <strain evidence="7 8">UAMH 7357</strain>
    </source>
</reference>
<dbReference type="Gene3D" id="3.80.20.20">
    <property type="entry name" value="Receptor L-domain"/>
    <property type="match status" value="2"/>
</dbReference>
<feature type="signal peptide" evidence="6">
    <location>
        <begin position="1"/>
        <end position="20"/>
    </location>
</feature>
<sequence length="417" mass="44528">MAILQRAVAVLLVTLAVVSTDGIADRQNFLLKSASSSSCGGEIIVVSQADANTGPISSCTEIHGDIILDNAVGNISFPVQVPGAQLTSIYGSVYCRNNTALEGLELYGLTYIEDSITVQNAASLVYVAAEQLESVESVTVTNVPSLQTLDLPILAYMQSLEIGDSPMSADNFGEGFFRLESVGDLYIHDCPNMSIPLVTPLQNITNSLVVENNGLDFEIYSDLLWVYNMTLRNVRNFQLNSLVAINISLEISSCGGLTDIDFPSLKSMRGDFYVENNPNLTLLSVPSATNFGSFTSQNNPGLQGFNFESLRDTTGGIYLDGPWRSLADLNISFPVFNSASGGIIVVFNDEPGAGQGQAPPIECIYAKTYAPRTWSSAFSCNGTVPKPKSSHGMSLNVKDGIIMGGVAIIFAIAVLVL</sequence>
<evidence type="ECO:0008006" key="9">
    <source>
        <dbReference type="Google" id="ProtNLM"/>
    </source>
</evidence>
<evidence type="ECO:0000313" key="7">
    <source>
        <dbReference type="EMBL" id="PMD12107.1"/>
    </source>
</evidence>
<evidence type="ECO:0000256" key="6">
    <source>
        <dbReference type="SAM" id="SignalP"/>
    </source>
</evidence>
<evidence type="ECO:0000256" key="2">
    <source>
        <dbReference type="ARBA" id="ARBA00022512"/>
    </source>
</evidence>
<name>A0A2J6PDJ6_9HELO</name>
<dbReference type="AlphaFoldDB" id="A0A2J6PDJ6"/>
<organism evidence="7 8">
    <name type="scientific">Hyaloscypha hepaticicola</name>
    <dbReference type="NCBI Taxonomy" id="2082293"/>
    <lineage>
        <taxon>Eukaryota</taxon>
        <taxon>Fungi</taxon>
        <taxon>Dikarya</taxon>
        <taxon>Ascomycota</taxon>
        <taxon>Pezizomycotina</taxon>
        <taxon>Leotiomycetes</taxon>
        <taxon>Helotiales</taxon>
        <taxon>Hyaloscyphaceae</taxon>
        <taxon>Hyaloscypha</taxon>
    </lineage>
</organism>
<dbReference type="SUPFAM" id="SSF52058">
    <property type="entry name" value="L domain-like"/>
    <property type="match status" value="2"/>
</dbReference>
<evidence type="ECO:0000256" key="1">
    <source>
        <dbReference type="ARBA" id="ARBA00004191"/>
    </source>
</evidence>
<dbReference type="STRING" id="1745343.A0A2J6PDJ6"/>
<dbReference type="OrthoDB" id="536881at2759"/>
<evidence type="ECO:0000256" key="5">
    <source>
        <dbReference type="ARBA" id="ARBA00023180"/>
    </source>
</evidence>